<dbReference type="AlphaFoldDB" id="A0A8C2X681"/>
<feature type="region of interest" description="Disordered" evidence="2">
    <location>
        <begin position="1"/>
        <end position="67"/>
    </location>
</feature>
<feature type="domain" description="FCP1 homology" evidence="3">
    <location>
        <begin position="185"/>
        <end position="344"/>
    </location>
</feature>
<dbReference type="NCBIfam" id="TIGR02251">
    <property type="entry name" value="HIF-SF_euk"/>
    <property type="match status" value="1"/>
</dbReference>
<dbReference type="GO" id="GO:0004721">
    <property type="term" value="F:phosphoprotein phosphatase activity"/>
    <property type="evidence" value="ECO:0007669"/>
    <property type="project" value="UniProtKB-KW"/>
</dbReference>
<evidence type="ECO:0000313" key="5">
    <source>
        <dbReference type="Proteomes" id="UP000694565"/>
    </source>
</evidence>
<dbReference type="PROSITE" id="PS50969">
    <property type="entry name" value="FCP1"/>
    <property type="match status" value="1"/>
</dbReference>
<dbReference type="CTD" id="571337"/>
<reference evidence="4" key="2">
    <citation type="submission" date="2025-09" db="UniProtKB">
        <authorList>
            <consortium name="Ensembl"/>
        </authorList>
    </citation>
    <scope>IDENTIFICATION</scope>
</reference>
<dbReference type="GeneTree" id="ENSGT01040000240503"/>
<protein>
    <submittedName>
        <fullName evidence="4">CTD (carboxy-terminal domain, RNA polymerase II, polypeptide A) small phosphatase like 3</fullName>
    </submittedName>
</protein>
<name>A0A8C2X681_CYCLU</name>
<dbReference type="SMART" id="SM00577">
    <property type="entry name" value="CPDc"/>
    <property type="match status" value="1"/>
</dbReference>
<dbReference type="KEGG" id="clum:117729738"/>
<keyword evidence="1" id="KW-0904">Protein phosphatase</keyword>
<dbReference type="Pfam" id="PF03031">
    <property type="entry name" value="NIF"/>
    <property type="match status" value="1"/>
</dbReference>
<reference evidence="4" key="1">
    <citation type="submission" date="2025-08" db="UniProtKB">
        <authorList>
            <consortium name="Ensembl"/>
        </authorList>
    </citation>
    <scope>IDENTIFICATION</scope>
</reference>
<sequence>MRLRSQKAVNVTPSVETPRTNRRLSNKATPRETKDNETLDSGSHHSDDEIPIMTRRPMPRSRPRKRAIAVDDRETDMAFKTPIRSSMRHERILSEIDPVSPRNTTARNIYLPIVRFLTPTKENVKCAGNNVLMSPEQGMFGFGSIDLLAAEEEDDIFNPFTFIKNIPSQSQHSQPQLIDIPPKTRSTPEATLVVDLEETLMFSSLNVIEEAEYTFHTTFQDHQYKVYMILRPHVKEFLQSMAKIYELFVYTCAKKEYAEKILNILDPQRKLFRHRLYQDDCACVLGHYIKDLSILGRDAAKTVVLDNAPHTYPYHLMNTIPIKSWSGESEDRELQKLVPYMEKLSAAEDFREVLKKRKDHFHRLLSED</sequence>
<dbReference type="OrthoDB" id="277011at2759"/>
<proteinExistence type="predicted"/>
<feature type="compositionally biased region" description="Polar residues" evidence="2">
    <location>
        <begin position="7"/>
        <end position="18"/>
    </location>
</feature>
<feature type="compositionally biased region" description="Basic and acidic residues" evidence="2">
    <location>
        <begin position="29"/>
        <end position="48"/>
    </location>
</feature>
<dbReference type="GeneID" id="117729738"/>
<keyword evidence="5" id="KW-1185">Reference proteome</keyword>
<gene>
    <name evidence="4" type="primary">ctdspl3</name>
</gene>
<accession>A0A8C2X681</accession>
<dbReference type="InterPro" id="IPR004274">
    <property type="entry name" value="FCP1_dom"/>
</dbReference>
<evidence type="ECO:0000256" key="2">
    <source>
        <dbReference type="SAM" id="MobiDB-lite"/>
    </source>
</evidence>
<keyword evidence="1" id="KW-0378">Hydrolase</keyword>
<dbReference type="InterPro" id="IPR023214">
    <property type="entry name" value="HAD_sf"/>
</dbReference>
<evidence type="ECO:0000256" key="1">
    <source>
        <dbReference type="ARBA" id="ARBA00022912"/>
    </source>
</evidence>
<dbReference type="RefSeq" id="XP_034386967.1">
    <property type="nucleotide sequence ID" value="XM_034531076.1"/>
</dbReference>
<dbReference type="SUPFAM" id="SSF56784">
    <property type="entry name" value="HAD-like"/>
    <property type="match status" value="1"/>
</dbReference>
<dbReference type="InterPro" id="IPR036412">
    <property type="entry name" value="HAD-like_sf"/>
</dbReference>
<feature type="compositionally biased region" description="Basic residues" evidence="2">
    <location>
        <begin position="57"/>
        <end position="67"/>
    </location>
</feature>
<dbReference type="Proteomes" id="UP000694565">
    <property type="component" value="Unplaced"/>
</dbReference>
<dbReference type="FunFam" id="3.40.50.1000:FF:000093">
    <property type="entry name" value="NLI interacting factor-like phosphatase family protein"/>
    <property type="match status" value="1"/>
</dbReference>
<dbReference type="CDD" id="cd07521">
    <property type="entry name" value="HAD_FCP1-like"/>
    <property type="match status" value="1"/>
</dbReference>
<dbReference type="Gene3D" id="3.40.50.1000">
    <property type="entry name" value="HAD superfamily/HAD-like"/>
    <property type="match status" value="1"/>
</dbReference>
<dbReference type="PANTHER" id="PTHR12210">
    <property type="entry name" value="DULLARD PROTEIN PHOSPHATASE"/>
    <property type="match status" value="1"/>
</dbReference>
<dbReference type="InterPro" id="IPR011948">
    <property type="entry name" value="Dullard_phosphatase"/>
</dbReference>
<organism evidence="4 5">
    <name type="scientific">Cyclopterus lumpus</name>
    <name type="common">Lumpsucker</name>
    <dbReference type="NCBI Taxonomy" id="8103"/>
    <lineage>
        <taxon>Eukaryota</taxon>
        <taxon>Metazoa</taxon>
        <taxon>Chordata</taxon>
        <taxon>Craniata</taxon>
        <taxon>Vertebrata</taxon>
        <taxon>Euteleostomi</taxon>
        <taxon>Actinopterygii</taxon>
        <taxon>Neopterygii</taxon>
        <taxon>Teleostei</taxon>
        <taxon>Neoteleostei</taxon>
        <taxon>Acanthomorphata</taxon>
        <taxon>Eupercaria</taxon>
        <taxon>Perciformes</taxon>
        <taxon>Cottioidei</taxon>
        <taxon>Cottales</taxon>
        <taxon>Cyclopteridae</taxon>
        <taxon>Cyclopterus</taxon>
    </lineage>
</organism>
<dbReference type="Ensembl" id="ENSCLMT00005014979.1">
    <property type="protein sequence ID" value="ENSCLMP00005014030.1"/>
    <property type="gene ID" value="ENSCLMG00005007416.1"/>
</dbReference>
<evidence type="ECO:0000313" key="4">
    <source>
        <dbReference type="Ensembl" id="ENSCLMP00005014030.1"/>
    </source>
</evidence>
<dbReference type="InterPro" id="IPR050365">
    <property type="entry name" value="TIM50"/>
</dbReference>
<evidence type="ECO:0000259" key="3">
    <source>
        <dbReference type="PROSITE" id="PS50969"/>
    </source>
</evidence>